<evidence type="ECO:0000313" key="2">
    <source>
        <dbReference type="Proteomes" id="UP000011083"/>
    </source>
</evidence>
<dbReference type="KEGG" id="acan:ACA1_215740"/>
<dbReference type="Proteomes" id="UP000011083">
    <property type="component" value="Unassembled WGS sequence"/>
</dbReference>
<dbReference type="AlphaFoldDB" id="L8GQF3"/>
<dbReference type="GeneID" id="14915696"/>
<protein>
    <submittedName>
        <fullName evidence="1">Uncharacterized protein</fullName>
    </submittedName>
</protein>
<accession>L8GQF3</accession>
<dbReference type="EMBL" id="KB008036">
    <property type="protein sequence ID" value="ELR15102.1"/>
    <property type="molecule type" value="Genomic_DNA"/>
</dbReference>
<reference evidence="1 2" key="1">
    <citation type="journal article" date="2013" name="Genome Biol.">
        <title>Genome of Acanthamoeba castellanii highlights extensive lateral gene transfer and early evolution of tyrosine kinase signaling.</title>
        <authorList>
            <person name="Clarke M."/>
            <person name="Lohan A.J."/>
            <person name="Liu B."/>
            <person name="Lagkouvardos I."/>
            <person name="Roy S."/>
            <person name="Zafar N."/>
            <person name="Bertelli C."/>
            <person name="Schilde C."/>
            <person name="Kianianmomeni A."/>
            <person name="Burglin T.R."/>
            <person name="Frech C."/>
            <person name="Turcotte B."/>
            <person name="Kopec K.O."/>
            <person name="Synnott J.M."/>
            <person name="Choo C."/>
            <person name="Paponov I."/>
            <person name="Finkler A."/>
            <person name="Soon Heng Tan C."/>
            <person name="Hutchins A.P."/>
            <person name="Weinmeier T."/>
            <person name="Rattei T."/>
            <person name="Chu J.S."/>
            <person name="Gimenez G."/>
            <person name="Irimia M."/>
            <person name="Rigden D.J."/>
            <person name="Fitzpatrick D.A."/>
            <person name="Lorenzo-Morales J."/>
            <person name="Bateman A."/>
            <person name="Chiu C.H."/>
            <person name="Tang P."/>
            <person name="Hegemann P."/>
            <person name="Fromm H."/>
            <person name="Raoult D."/>
            <person name="Greub G."/>
            <person name="Miranda-Saavedra D."/>
            <person name="Chen N."/>
            <person name="Nash P."/>
            <person name="Ginger M.L."/>
            <person name="Horn M."/>
            <person name="Schaap P."/>
            <person name="Caler L."/>
            <person name="Loftus B."/>
        </authorList>
    </citation>
    <scope>NUCLEOTIDE SEQUENCE [LARGE SCALE GENOMIC DNA]</scope>
    <source>
        <strain evidence="1 2">Neff</strain>
    </source>
</reference>
<dbReference type="RefSeq" id="XP_004337115.1">
    <property type="nucleotide sequence ID" value="XM_004337067.1"/>
</dbReference>
<sequence length="177" mass="19378">MLAMPPTAAFQMSVPLDEFPVLPFTVAIVESATVVLASLRPLDTGPASKHQTNRVVSMCVHLGWDLVRWKPTLEAVVAEIKTMTALRGVTRLFTGVYLVANLPGGPEMGCDRVKWPQRCQISARLVTEMAVCALRDFLVGSPFSTFTGVIAAQRECIQRKDSATTAQRPAHPLTFWP</sequence>
<proteinExistence type="predicted"/>
<name>L8GQF3_ACACF</name>
<gene>
    <name evidence="1" type="ORF">ACA1_215740</name>
</gene>
<organism evidence="1 2">
    <name type="scientific">Acanthamoeba castellanii (strain ATCC 30010 / Neff)</name>
    <dbReference type="NCBI Taxonomy" id="1257118"/>
    <lineage>
        <taxon>Eukaryota</taxon>
        <taxon>Amoebozoa</taxon>
        <taxon>Discosea</taxon>
        <taxon>Longamoebia</taxon>
        <taxon>Centramoebida</taxon>
        <taxon>Acanthamoebidae</taxon>
        <taxon>Acanthamoeba</taxon>
    </lineage>
</organism>
<keyword evidence="2" id="KW-1185">Reference proteome</keyword>
<evidence type="ECO:0000313" key="1">
    <source>
        <dbReference type="EMBL" id="ELR15102.1"/>
    </source>
</evidence>
<dbReference type="VEuPathDB" id="AmoebaDB:ACA1_215740"/>